<evidence type="ECO:0000313" key="1">
    <source>
        <dbReference type="EMBL" id="MFC3894461.1"/>
    </source>
</evidence>
<sequence length="291" mass="31411">MHLIFIDDSQQTDPPRRGLGSLVALGGVVVPENQVAPYAAALAALRTELGMPDGEEIKWKPPRGSYLATAGKEIITNLRTRMLQTAIDHDIRSIVVIIDHGAAYKNRTTVEVGKELLKWLFERVTILLSKAADIGLIIADKPGGGPADEGRWLADTLNLTNDGTEYVEPGKIVLPILTAPSHHVPHLQLADLVTAASTAAVAGRLAGLELKDLLRQLAHRNAHNDAWGAGIVLFPQEMINLCYWAFGETSASKVAMNTGITLPDKRFDYFNDDGLGTPSATQTSTTVEPQL</sequence>
<gene>
    <name evidence="1" type="ORF">ACFOWZ_23525</name>
</gene>
<reference evidence="2" key="1">
    <citation type="journal article" date="2019" name="Int. J. Syst. Evol. Microbiol.">
        <title>The Global Catalogue of Microorganisms (GCM) 10K type strain sequencing project: providing services to taxonomists for standard genome sequencing and annotation.</title>
        <authorList>
            <consortium name="The Broad Institute Genomics Platform"/>
            <consortium name="The Broad Institute Genome Sequencing Center for Infectious Disease"/>
            <person name="Wu L."/>
            <person name="Ma J."/>
        </authorList>
    </citation>
    <scope>NUCLEOTIDE SEQUENCE [LARGE SCALE GENOMIC DNA]</scope>
    <source>
        <strain evidence="2">CGMCC 4.7405</strain>
    </source>
</reference>
<name>A0ABV8BXK3_9PSEU</name>
<proteinExistence type="predicted"/>
<dbReference type="InterPro" id="IPR024524">
    <property type="entry name" value="DUF3800"/>
</dbReference>
<organism evidence="1 2">
    <name type="scientific">Lentzea rhizosphaerae</name>
    <dbReference type="NCBI Taxonomy" id="2041025"/>
    <lineage>
        <taxon>Bacteria</taxon>
        <taxon>Bacillati</taxon>
        <taxon>Actinomycetota</taxon>
        <taxon>Actinomycetes</taxon>
        <taxon>Pseudonocardiales</taxon>
        <taxon>Pseudonocardiaceae</taxon>
        <taxon>Lentzea</taxon>
    </lineage>
</organism>
<accession>A0ABV8BXK3</accession>
<evidence type="ECO:0000313" key="2">
    <source>
        <dbReference type="Proteomes" id="UP001595690"/>
    </source>
</evidence>
<dbReference type="RefSeq" id="WP_382375873.1">
    <property type="nucleotide sequence ID" value="NZ_JBHRZI010000018.1"/>
</dbReference>
<dbReference type="Proteomes" id="UP001595690">
    <property type="component" value="Unassembled WGS sequence"/>
</dbReference>
<comment type="caution">
    <text evidence="1">The sequence shown here is derived from an EMBL/GenBank/DDBJ whole genome shotgun (WGS) entry which is preliminary data.</text>
</comment>
<protein>
    <submittedName>
        <fullName evidence="1">DUF3800 domain-containing protein</fullName>
    </submittedName>
</protein>
<dbReference type="Pfam" id="PF12686">
    <property type="entry name" value="DUF3800"/>
    <property type="match status" value="1"/>
</dbReference>
<dbReference type="EMBL" id="JBHRZI010000018">
    <property type="protein sequence ID" value="MFC3894461.1"/>
    <property type="molecule type" value="Genomic_DNA"/>
</dbReference>
<keyword evidence="2" id="KW-1185">Reference proteome</keyword>